<dbReference type="HOGENOM" id="CLU_2392344_0_0_1"/>
<organism evidence="4">
    <name type="scientific">Arabidopsis lyrata subsp. lyrata</name>
    <name type="common">Lyre-leaved rock-cress</name>
    <dbReference type="NCBI Taxonomy" id="81972"/>
    <lineage>
        <taxon>Eukaryota</taxon>
        <taxon>Viridiplantae</taxon>
        <taxon>Streptophyta</taxon>
        <taxon>Embryophyta</taxon>
        <taxon>Tracheophyta</taxon>
        <taxon>Spermatophyta</taxon>
        <taxon>Magnoliopsida</taxon>
        <taxon>eudicotyledons</taxon>
        <taxon>Gunneridae</taxon>
        <taxon>Pentapetalae</taxon>
        <taxon>rosids</taxon>
        <taxon>malvids</taxon>
        <taxon>Brassicales</taxon>
        <taxon>Brassicaceae</taxon>
        <taxon>Camelineae</taxon>
        <taxon>Arabidopsis</taxon>
    </lineage>
</organism>
<evidence type="ECO:0000259" key="2">
    <source>
        <dbReference type="Pfam" id="PF23133"/>
    </source>
</evidence>
<gene>
    <name evidence="3" type="ORF">ARALYDRAFT_655563</name>
</gene>
<dbReference type="AlphaFoldDB" id="D7MX67"/>
<feature type="non-terminal residue" evidence="3">
    <location>
        <position position="94"/>
    </location>
</feature>
<feature type="compositionally biased region" description="Low complexity" evidence="1">
    <location>
        <begin position="11"/>
        <end position="20"/>
    </location>
</feature>
<evidence type="ECO:0000313" key="4">
    <source>
        <dbReference type="Proteomes" id="UP000008694"/>
    </source>
</evidence>
<dbReference type="Pfam" id="PF23133">
    <property type="entry name" value="DUF7050"/>
    <property type="match status" value="1"/>
</dbReference>
<accession>D7MX67</accession>
<feature type="domain" description="DUF7050" evidence="2">
    <location>
        <begin position="7"/>
        <end position="76"/>
    </location>
</feature>
<sequence>MDGYYNEASEEPSSSSSSGSLARSLFHEYRQSVIPLQNHVPSMAFMNNLPYVEIRPQEIQRLAFNDAQRLFYQMKIEASLREWFPEDFNRKSSP</sequence>
<dbReference type="Gramene" id="Al_scaffold_0290_1">
    <property type="protein sequence ID" value="Al_scaffold_0290_1"/>
    <property type="gene ID" value="Al_scaffold_0290_1"/>
</dbReference>
<name>D7MX67_ARALL</name>
<evidence type="ECO:0000256" key="1">
    <source>
        <dbReference type="SAM" id="MobiDB-lite"/>
    </source>
</evidence>
<protein>
    <submittedName>
        <fullName evidence="3">Predicted protein</fullName>
    </submittedName>
</protein>
<dbReference type="Proteomes" id="UP000008694">
    <property type="component" value="Unassembled WGS sequence"/>
</dbReference>
<evidence type="ECO:0000313" key="3">
    <source>
        <dbReference type="EMBL" id="EFH38865.1"/>
    </source>
</evidence>
<keyword evidence="4" id="KW-1185">Reference proteome</keyword>
<proteinExistence type="predicted"/>
<reference evidence="4" key="1">
    <citation type="journal article" date="2011" name="Nat. Genet.">
        <title>The Arabidopsis lyrata genome sequence and the basis of rapid genome size change.</title>
        <authorList>
            <person name="Hu T.T."/>
            <person name="Pattyn P."/>
            <person name="Bakker E.G."/>
            <person name="Cao J."/>
            <person name="Cheng J.-F."/>
            <person name="Clark R.M."/>
            <person name="Fahlgren N."/>
            <person name="Fawcett J.A."/>
            <person name="Grimwood J."/>
            <person name="Gundlach H."/>
            <person name="Haberer G."/>
            <person name="Hollister J.D."/>
            <person name="Ossowski S."/>
            <person name="Ottilar R.P."/>
            <person name="Salamov A.A."/>
            <person name="Schneeberger K."/>
            <person name="Spannagl M."/>
            <person name="Wang X."/>
            <person name="Yang L."/>
            <person name="Nasrallah M.E."/>
            <person name="Bergelson J."/>
            <person name="Carrington J.C."/>
            <person name="Gaut B.S."/>
            <person name="Schmutz J."/>
            <person name="Mayer K.F.X."/>
            <person name="Van de Peer Y."/>
            <person name="Grigoriev I.V."/>
            <person name="Nordborg M."/>
            <person name="Weigel D."/>
            <person name="Guo Y.-L."/>
        </authorList>
    </citation>
    <scope>NUCLEOTIDE SEQUENCE [LARGE SCALE GENOMIC DNA]</scope>
    <source>
        <strain evidence="4">cv. MN47</strain>
    </source>
</reference>
<dbReference type="InterPro" id="IPR055478">
    <property type="entry name" value="DUF7050"/>
</dbReference>
<feature type="region of interest" description="Disordered" evidence="1">
    <location>
        <begin position="1"/>
        <end position="20"/>
    </location>
</feature>
<dbReference type="STRING" id="81972.D7MX67"/>
<dbReference type="EMBL" id="GL348924">
    <property type="protein sequence ID" value="EFH38865.1"/>
    <property type="molecule type" value="Genomic_DNA"/>
</dbReference>